<gene>
    <name evidence="2" type="ORF">ACFP81_11190</name>
</gene>
<dbReference type="InterPro" id="IPR037523">
    <property type="entry name" value="VOC_core"/>
</dbReference>
<evidence type="ECO:0000313" key="3">
    <source>
        <dbReference type="Proteomes" id="UP001596297"/>
    </source>
</evidence>
<dbReference type="InterPro" id="IPR029068">
    <property type="entry name" value="Glyas_Bleomycin-R_OHBP_Dase"/>
</dbReference>
<evidence type="ECO:0000259" key="1">
    <source>
        <dbReference type="PROSITE" id="PS51819"/>
    </source>
</evidence>
<sequence length="78" mass="8050">MLAPCGPGGHLQRFLDRRGPGLHHLAYQVANLPAAVAQLTTAGVPLLGPAQPGWDGLPTAFIHPRWGGGTLLELVGPA</sequence>
<dbReference type="SUPFAM" id="SSF54593">
    <property type="entry name" value="Glyoxalase/Bleomycin resistance protein/Dihydroxybiphenyl dioxygenase"/>
    <property type="match status" value="1"/>
</dbReference>
<dbReference type="Gene3D" id="3.10.180.10">
    <property type="entry name" value="2,3-Dihydroxybiphenyl 1,2-Dioxygenase, domain 1"/>
    <property type="match status" value="1"/>
</dbReference>
<comment type="caution">
    <text evidence="2">The sequence shown here is derived from an EMBL/GenBank/DDBJ whole genome shotgun (WGS) entry which is preliminary data.</text>
</comment>
<protein>
    <submittedName>
        <fullName evidence="2">VOC family protein</fullName>
    </submittedName>
</protein>
<accession>A0ABW1YI17</accession>
<name>A0ABW1YI17_9DEIO</name>
<feature type="domain" description="VOC" evidence="1">
    <location>
        <begin position="1"/>
        <end position="77"/>
    </location>
</feature>
<organism evidence="2 3">
    <name type="scientific">Deinococcus lacus</name>
    <dbReference type="NCBI Taxonomy" id="392561"/>
    <lineage>
        <taxon>Bacteria</taxon>
        <taxon>Thermotogati</taxon>
        <taxon>Deinococcota</taxon>
        <taxon>Deinococci</taxon>
        <taxon>Deinococcales</taxon>
        <taxon>Deinococcaceae</taxon>
        <taxon>Deinococcus</taxon>
    </lineage>
</organism>
<dbReference type="EMBL" id="JBHSWD010000001">
    <property type="protein sequence ID" value="MFC6592504.1"/>
    <property type="molecule type" value="Genomic_DNA"/>
</dbReference>
<dbReference type="PROSITE" id="PS51819">
    <property type="entry name" value="VOC"/>
    <property type="match status" value="1"/>
</dbReference>
<keyword evidence="3" id="KW-1185">Reference proteome</keyword>
<evidence type="ECO:0000313" key="2">
    <source>
        <dbReference type="EMBL" id="MFC6592504.1"/>
    </source>
</evidence>
<dbReference type="Pfam" id="PF13669">
    <property type="entry name" value="Glyoxalase_4"/>
    <property type="match status" value="1"/>
</dbReference>
<dbReference type="Proteomes" id="UP001596297">
    <property type="component" value="Unassembled WGS sequence"/>
</dbReference>
<proteinExistence type="predicted"/>
<dbReference type="RefSeq" id="WP_380083533.1">
    <property type="nucleotide sequence ID" value="NZ_JBHSWD010000001.1"/>
</dbReference>
<reference evidence="3" key="1">
    <citation type="journal article" date="2019" name="Int. J. Syst. Evol. Microbiol.">
        <title>The Global Catalogue of Microorganisms (GCM) 10K type strain sequencing project: providing services to taxonomists for standard genome sequencing and annotation.</title>
        <authorList>
            <consortium name="The Broad Institute Genomics Platform"/>
            <consortium name="The Broad Institute Genome Sequencing Center for Infectious Disease"/>
            <person name="Wu L."/>
            <person name="Ma J."/>
        </authorList>
    </citation>
    <scope>NUCLEOTIDE SEQUENCE [LARGE SCALE GENOMIC DNA]</scope>
    <source>
        <strain evidence="3">CGMCC 1.15772</strain>
    </source>
</reference>